<evidence type="ECO:0000313" key="19">
    <source>
        <dbReference type="EMBL" id="KAK0160099.1"/>
    </source>
</evidence>
<protein>
    <recommendedName>
        <fullName evidence="21">Sodium/potassium-transporting ATPase subunit beta-2</fullName>
    </recommendedName>
</protein>
<evidence type="ECO:0000256" key="8">
    <source>
        <dbReference type="ARBA" id="ARBA00022958"/>
    </source>
</evidence>
<evidence type="ECO:0000256" key="5">
    <source>
        <dbReference type="ARBA" id="ARBA00022538"/>
    </source>
</evidence>
<dbReference type="Gene3D" id="2.60.40.1660">
    <property type="entry name" value="Na, k-atpase alpha subunit"/>
    <property type="match status" value="1"/>
</dbReference>
<keyword evidence="5" id="KW-0633">Potassium transport</keyword>
<evidence type="ECO:0000313" key="20">
    <source>
        <dbReference type="Proteomes" id="UP001168990"/>
    </source>
</evidence>
<evidence type="ECO:0008006" key="21">
    <source>
        <dbReference type="Google" id="ProtNLM"/>
    </source>
</evidence>
<evidence type="ECO:0000256" key="14">
    <source>
        <dbReference type="ARBA" id="ARBA00023157"/>
    </source>
</evidence>
<keyword evidence="10 18" id="KW-1133">Transmembrane helix</keyword>
<evidence type="ECO:0000256" key="17">
    <source>
        <dbReference type="ARBA" id="ARBA00025540"/>
    </source>
</evidence>
<sequence>MDEKTKPMINGAYESEYMRIPVYQTRWQIFKNSLYNPEDNTILTRTKRQWGITGLFYIVFFSGLALLFSICMKVMLATLSDERPRYILDESLIGTNPGLAIRPMAENGSFISYTPSNETQVKYWIDLIDTFLEDYKNSSRLINGGRNQQICNYEQKARKGMTCGVDMSDWGPCTSEEGYGFNNSAPCIFIKLNKIIGWTPQVYNNPNELPPEMPESLVKKINSLNGSSELNTIWLSCKGRKAHDDEAMGEIEYYPSTQGFPSYYYPYENIPGYLSPLVAVHFRRPQRNKEIYMECRVWAKNIKHDVFGQIGVALFHLLIND</sequence>
<keyword evidence="13 18" id="KW-0472">Membrane</keyword>
<dbReference type="InterPro" id="IPR038702">
    <property type="entry name" value="Na/K_ATPase_sub_beta_sf"/>
</dbReference>
<reference evidence="19" key="2">
    <citation type="submission" date="2023-03" db="EMBL/GenBank/DDBJ databases">
        <authorList>
            <person name="Inwood S.N."/>
            <person name="Skelly J.G."/>
            <person name="Guhlin J."/>
            <person name="Harrop T.W.R."/>
            <person name="Goldson S.G."/>
            <person name="Dearden P.K."/>
        </authorList>
    </citation>
    <scope>NUCLEOTIDE SEQUENCE</scope>
    <source>
        <strain evidence="19">Irish</strain>
        <tissue evidence="19">Whole body</tissue>
    </source>
</reference>
<dbReference type="Proteomes" id="UP001168990">
    <property type="component" value="Unassembled WGS sequence"/>
</dbReference>
<evidence type="ECO:0000256" key="4">
    <source>
        <dbReference type="ARBA" id="ARBA00022475"/>
    </source>
</evidence>
<evidence type="ECO:0000256" key="3">
    <source>
        <dbReference type="ARBA" id="ARBA00022448"/>
    </source>
</evidence>
<dbReference type="PANTHER" id="PTHR11523">
    <property type="entry name" value="SODIUM/POTASSIUM-DEPENDENT ATPASE BETA SUBUNIT"/>
    <property type="match status" value="1"/>
</dbReference>
<dbReference type="GO" id="GO:0030007">
    <property type="term" value="P:intracellular potassium ion homeostasis"/>
    <property type="evidence" value="ECO:0007669"/>
    <property type="project" value="TreeGrafter"/>
</dbReference>
<keyword evidence="11" id="KW-0915">Sodium</keyword>
<comment type="subcellular location">
    <subcellularLocation>
        <location evidence="1">Cell membrane</location>
        <topology evidence="1">Single-pass type II membrane protein</topology>
    </subcellularLocation>
</comment>
<dbReference type="Pfam" id="PF00287">
    <property type="entry name" value="Na_K-ATPase"/>
    <property type="match status" value="1"/>
</dbReference>
<keyword evidence="14" id="KW-1015">Disulfide bond</keyword>
<organism evidence="19 20">
    <name type="scientific">Microctonus aethiopoides</name>
    <dbReference type="NCBI Taxonomy" id="144406"/>
    <lineage>
        <taxon>Eukaryota</taxon>
        <taxon>Metazoa</taxon>
        <taxon>Ecdysozoa</taxon>
        <taxon>Arthropoda</taxon>
        <taxon>Hexapoda</taxon>
        <taxon>Insecta</taxon>
        <taxon>Pterygota</taxon>
        <taxon>Neoptera</taxon>
        <taxon>Endopterygota</taxon>
        <taxon>Hymenoptera</taxon>
        <taxon>Apocrita</taxon>
        <taxon>Ichneumonoidea</taxon>
        <taxon>Braconidae</taxon>
        <taxon>Euphorinae</taxon>
        <taxon>Microctonus</taxon>
    </lineage>
</organism>
<comment type="similarity">
    <text evidence="2">Belongs to the X(+)/potassium ATPases subunit beta family.</text>
</comment>
<keyword evidence="6" id="KW-0740">Sodium/potassium transport</keyword>
<evidence type="ECO:0000256" key="6">
    <source>
        <dbReference type="ARBA" id="ARBA00022607"/>
    </source>
</evidence>
<reference evidence="19" key="1">
    <citation type="journal article" date="2023" name="bioRxiv">
        <title>Scaffold-level genome assemblies of two parasitoid biocontrol wasps reveal the parthenogenesis mechanism and an associated novel virus.</title>
        <authorList>
            <person name="Inwood S."/>
            <person name="Skelly J."/>
            <person name="Guhlin J."/>
            <person name="Harrop T."/>
            <person name="Goldson S."/>
            <person name="Dearden P."/>
        </authorList>
    </citation>
    <scope>NUCLEOTIDE SEQUENCE</scope>
    <source>
        <strain evidence="19">Irish</strain>
        <tissue evidence="19">Whole body</tissue>
    </source>
</reference>
<evidence type="ECO:0000256" key="10">
    <source>
        <dbReference type="ARBA" id="ARBA00022989"/>
    </source>
</evidence>
<evidence type="ECO:0000256" key="9">
    <source>
        <dbReference type="ARBA" id="ARBA00022968"/>
    </source>
</evidence>
<dbReference type="EMBL" id="JAQQBS010001423">
    <property type="protein sequence ID" value="KAK0160099.1"/>
    <property type="molecule type" value="Genomic_DNA"/>
</dbReference>
<dbReference type="GO" id="GO:1990573">
    <property type="term" value="P:potassium ion import across plasma membrane"/>
    <property type="evidence" value="ECO:0007669"/>
    <property type="project" value="TreeGrafter"/>
</dbReference>
<accession>A0AA39C9J0</accession>
<dbReference type="FunFam" id="2.60.40.1660:FF:000004">
    <property type="entry name" value="sodium/potassium-transporting ATPase subunit beta-2"/>
    <property type="match status" value="1"/>
</dbReference>
<evidence type="ECO:0000256" key="15">
    <source>
        <dbReference type="ARBA" id="ARBA00023180"/>
    </source>
</evidence>
<feature type="transmembrane region" description="Helical" evidence="18">
    <location>
        <begin position="55"/>
        <end position="76"/>
    </location>
</feature>
<evidence type="ECO:0000256" key="13">
    <source>
        <dbReference type="ARBA" id="ARBA00023136"/>
    </source>
</evidence>
<dbReference type="GO" id="GO:0005890">
    <property type="term" value="C:sodium:potassium-exchanging ATPase complex"/>
    <property type="evidence" value="ECO:0007669"/>
    <property type="project" value="InterPro"/>
</dbReference>
<keyword evidence="12" id="KW-0406">Ion transport</keyword>
<keyword evidence="7 18" id="KW-0812">Transmembrane</keyword>
<keyword evidence="8" id="KW-0630">Potassium</keyword>
<keyword evidence="15" id="KW-0325">Glycoprotein</keyword>
<keyword evidence="3" id="KW-0813">Transport</keyword>
<evidence type="ECO:0000256" key="16">
    <source>
        <dbReference type="ARBA" id="ARBA00023201"/>
    </source>
</evidence>
<dbReference type="GO" id="GO:0001671">
    <property type="term" value="F:ATPase activator activity"/>
    <property type="evidence" value="ECO:0007669"/>
    <property type="project" value="UniProtKB-ARBA"/>
</dbReference>
<dbReference type="PANTHER" id="PTHR11523:SF28">
    <property type="entry name" value="NA_K-ATPASE BETA SUBUNIT ISOFORM 4-RELATED"/>
    <property type="match status" value="1"/>
</dbReference>
<keyword evidence="4" id="KW-1003">Cell membrane</keyword>
<gene>
    <name evidence="19" type="ORF">PV328_007541</name>
</gene>
<evidence type="ECO:0000256" key="18">
    <source>
        <dbReference type="SAM" id="Phobius"/>
    </source>
</evidence>
<evidence type="ECO:0000256" key="7">
    <source>
        <dbReference type="ARBA" id="ARBA00022692"/>
    </source>
</evidence>
<comment type="function">
    <text evidence="17">This is the non-catalytic component of the active enzyme, which catalyzes the hydrolysis of ATP coupled with the exchange of Na(+) and K(+) ions across the plasma membrane. The beta subunit regulates, through assembly of alpha/beta heterodimers, the number of sodium pumps transported to the plasma membrane.</text>
</comment>
<evidence type="ECO:0000256" key="1">
    <source>
        <dbReference type="ARBA" id="ARBA00004401"/>
    </source>
</evidence>
<evidence type="ECO:0000256" key="11">
    <source>
        <dbReference type="ARBA" id="ARBA00023053"/>
    </source>
</evidence>
<dbReference type="GO" id="GO:0006883">
    <property type="term" value="P:intracellular sodium ion homeostasis"/>
    <property type="evidence" value="ECO:0007669"/>
    <property type="project" value="TreeGrafter"/>
</dbReference>
<comment type="caution">
    <text evidence="19">The sequence shown here is derived from an EMBL/GenBank/DDBJ whole genome shotgun (WGS) entry which is preliminary data.</text>
</comment>
<dbReference type="GO" id="GO:0036376">
    <property type="term" value="P:sodium ion export across plasma membrane"/>
    <property type="evidence" value="ECO:0007669"/>
    <property type="project" value="TreeGrafter"/>
</dbReference>
<keyword evidence="9" id="KW-0735">Signal-anchor</keyword>
<proteinExistence type="inferred from homology"/>
<keyword evidence="20" id="KW-1185">Reference proteome</keyword>
<evidence type="ECO:0000256" key="2">
    <source>
        <dbReference type="ARBA" id="ARBA00005876"/>
    </source>
</evidence>
<dbReference type="AlphaFoldDB" id="A0AA39C9J0"/>
<dbReference type="InterPro" id="IPR000402">
    <property type="entry name" value="Na/K_ATPase_sub_beta"/>
</dbReference>
<keyword evidence="16" id="KW-0739">Sodium transport</keyword>
<name>A0AA39C9J0_9HYME</name>
<evidence type="ECO:0000256" key="12">
    <source>
        <dbReference type="ARBA" id="ARBA00023065"/>
    </source>
</evidence>